<accession>A0A1G2T6S4</accession>
<dbReference type="Proteomes" id="UP000179264">
    <property type="component" value="Unassembled WGS sequence"/>
</dbReference>
<sequence>MRKSISPENSFRKTESELKPRHTARISLRAEPQKEKCPFHFRKNPPPRKSKEQGTFFSFWGCRVKRDGGGAFVKRTITFHITTFSERATFITSLCFESKCELGTINTQRKKSKAV</sequence>
<dbReference type="EMBL" id="MHVL01000030">
    <property type="protein sequence ID" value="OHA92973.1"/>
    <property type="molecule type" value="Genomic_DNA"/>
</dbReference>
<name>A0A1G2T6S4_9BACT</name>
<gene>
    <name evidence="2" type="ORF">A2W58_02860</name>
</gene>
<dbReference type="AlphaFoldDB" id="A0A1G2T6S4"/>
<evidence type="ECO:0000313" key="3">
    <source>
        <dbReference type="Proteomes" id="UP000179264"/>
    </source>
</evidence>
<reference evidence="2 3" key="1">
    <citation type="journal article" date="2016" name="Nat. Commun.">
        <title>Thousands of microbial genomes shed light on interconnected biogeochemical processes in an aquifer system.</title>
        <authorList>
            <person name="Anantharaman K."/>
            <person name="Brown C.T."/>
            <person name="Hug L.A."/>
            <person name="Sharon I."/>
            <person name="Castelle C.J."/>
            <person name="Probst A.J."/>
            <person name="Thomas B.C."/>
            <person name="Singh A."/>
            <person name="Wilkins M.J."/>
            <person name="Karaoz U."/>
            <person name="Brodie E.L."/>
            <person name="Williams K.H."/>
            <person name="Hubbard S.S."/>
            <person name="Banfield J.F."/>
        </authorList>
    </citation>
    <scope>NUCLEOTIDE SEQUENCE [LARGE SCALE GENOMIC DNA]</scope>
</reference>
<evidence type="ECO:0000313" key="2">
    <source>
        <dbReference type="EMBL" id="OHA92973.1"/>
    </source>
</evidence>
<organism evidence="2 3">
    <name type="scientific">Candidatus Zambryskibacteria bacterium RIFCSPHIGHO2_02_38_10.5</name>
    <dbReference type="NCBI Taxonomy" id="1802742"/>
    <lineage>
        <taxon>Bacteria</taxon>
        <taxon>Candidatus Zambryskiibacteriota</taxon>
    </lineage>
</organism>
<proteinExistence type="predicted"/>
<protein>
    <submittedName>
        <fullName evidence="2">Uncharacterized protein</fullName>
    </submittedName>
</protein>
<evidence type="ECO:0000256" key="1">
    <source>
        <dbReference type="SAM" id="MobiDB-lite"/>
    </source>
</evidence>
<feature type="compositionally biased region" description="Basic and acidic residues" evidence="1">
    <location>
        <begin position="10"/>
        <end position="20"/>
    </location>
</feature>
<comment type="caution">
    <text evidence="2">The sequence shown here is derived from an EMBL/GenBank/DDBJ whole genome shotgun (WGS) entry which is preliminary data.</text>
</comment>
<feature type="region of interest" description="Disordered" evidence="1">
    <location>
        <begin position="1"/>
        <end position="29"/>
    </location>
</feature>